<evidence type="ECO:0000256" key="3">
    <source>
        <dbReference type="ARBA" id="ARBA00023015"/>
    </source>
</evidence>
<dbReference type="PANTHER" id="PTHR30363">
    <property type="entry name" value="HTH-TYPE TRANSCRIPTIONAL REGULATOR SRLR-RELATED"/>
    <property type="match status" value="1"/>
</dbReference>
<sequence length="255" mass="27561">MLLVDSDSRQSQILEFARTRGRVDVLGLATELGVAAETIRRDLRLLADRRLVKRVHGGAIPLESAAFESSLEYRSRVDLAQKHRIAAAAADLLHGAETVYIDEGFTPRLIAEKLADRELTVVTASLLAAEALADSDTVTVLLLGGRMRGRTLATVDHWALRMLDELTIDLAYLGTNGISLDHGLTTPDPAVAAVKGLAVRRSTRRVLVAADGKFGMTSFCRFAEIGDFEAIITGAELDPVQAQRFEALGTTVVRA</sequence>
<dbReference type="InterPro" id="IPR036390">
    <property type="entry name" value="WH_DNA-bd_sf"/>
</dbReference>
<dbReference type="PROSITE" id="PS51000">
    <property type="entry name" value="HTH_DEOR_2"/>
    <property type="match status" value="1"/>
</dbReference>
<gene>
    <name evidence="7" type="primary">glpR_1</name>
    <name evidence="7" type="ORF">NCTC1934_05877</name>
</gene>
<dbReference type="InterPro" id="IPR050313">
    <property type="entry name" value="Carb_Metab_HTH_regulators"/>
</dbReference>
<proteinExistence type="predicted"/>
<comment type="function">
    <text evidence="5">Repressor of the lactose catabolism operon. Galactose-6-phosphate is the inducer.</text>
</comment>
<dbReference type="Pfam" id="PF00455">
    <property type="entry name" value="DeoRC"/>
    <property type="match status" value="1"/>
</dbReference>
<keyword evidence="8" id="KW-1185">Reference proteome</keyword>
<feature type="domain" description="HTH deoR-type" evidence="6">
    <location>
        <begin position="6"/>
        <end position="61"/>
    </location>
</feature>
<dbReference type="GO" id="GO:0003700">
    <property type="term" value="F:DNA-binding transcription factor activity"/>
    <property type="evidence" value="ECO:0007669"/>
    <property type="project" value="InterPro"/>
</dbReference>
<evidence type="ECO:0000256" key="1">
    <source>
        <dbReference type="ARBA" id="ARBA00021390"/>
    </source>
</evidence>
<dbReference type="PANTHER" id="PTHR30363:SF4">
    <property type="entry name" value="GLYCEROL-3-PHOSPHATE REGULON REPRESSOR"/>
    <property type="match status" value="1"/>
</dbReference>
<dbReference type="STRING" id="1406858.GCA_000710895_04546"/>
<keyword evidence="4" id="KW-0804">Transcription</keyword>
<name>A0A379JIZ6_9NOCA</name>
<dbReference type="Proteomes" id="UP000255467">
    <property type="component" value="Unassembled WGS sequence"/>
</dbReference>
<dbReference type="SMART" id="SM01134">
    <property type="entry name" value="DeoRC"/>
    <property type="match status" value="1"/>
</dbReference>
<evidence type="ECO:0000313" key="7">
    <source>
        <dbReference type="EMBL" id="SUD48542.1"/>
    </source>
</evidence>
<dbReference type="EMBL" id="UGRY01000005">
    <property type="protein sequence ID" value="SUD48542.1"/>
    <property type="molecule type" value="Genomic_DNA"/>
</dbReference>
<evidence type="ECO:0000256" key="2">
    <source>
        <dbReference type="ARBA" id="ARBA00022491"/>
    </source>
</evidence>
<dbReference type="Pfam" id="PF08220">
    <property type="entry name" value="HTH_DeoR"/>
    <property type="match status" value="1"/>
</dbReference>
<reference evidence="7 8" key="1">
    <citation type="submission" date="2018-06" db="EMBL/GenBank/DDBJ databases">
        <authorList>
            <consortium name="Pathogen Informatics"/>
            <person name="Doyle S."/>
        </authorList>
    </citation>
    <scope>NUCLEOTIDE SEQUENCE [LARGE SCALE GENOMIC DNA]</scope>
    <source>
        <strain evidence="7 8">NCTC1934</strain>
    </source>
</reference>
<dbReference type="AlphaFoldDB" id="A0A379JIZ6"/>
<dbReference type="InterPro" id="IPR014036">
    <property type="entry name" value="DeoR-like_C"/>
</dbReference>
<evidence type="ECO:0000256" key="5">
    <source>
        <dbReference type="ARBA" id="ARBA00024937"/>
    </source>
</evidence>
<dbReference type="SMART" id="SM00420">
    <property type="entry name" value="HTH_DEOR"/>
    <property type="match status" value="1"/>
</dbReference>
<evidence type="ECO:0000313" key="8">
    <source>
        <dbReference type="Proteomes" id="UP000255467"/>
    </source>
</evidence>
<keyword evidence="2" id="KW-0678">Repressor</keyword>
<keyword evidence="3" id="KW-0805">Transcription regulation</keyword>
<dbReference type="InterPro" id="IPR037171">
    <property type="entry name" value="NagB/RpiA_transferase-like"/>
</dbReference>
<dbReference type="InterPro" id="IPR001034">
    <property type="entry name" value="DeoR_HTH"/>
</dbReference>
<dbReference type="PRINTS" id="PR00037">
    <property type="entry name" value="HTHLACR"/>
</dbReference>
<organism evidence="7 8">
    <name type="scientific">Nocardia otitidiscaviarum</name>
    <dbReference type="NCBI Taxonomy" id="1823"/>
    <lineage>
        <taxon>Bacteria</taxon>
        <taxon>Bacillati</taxon>
        <taxon>Actinomycetota</taxon>
        <taxon>Actinomycetes</taxon>
        <taxon>Mycobacteriales</taxon>
        <taxon>Nocardiaceae</taxon>
        <taxon>Nocardia</taxon>
    </lineage>
</organism>
<evidence type="ECO:0000256" key="4">
    <source>
        <dbReference type="ARBA" id="ARBA00023163"/>
    </source>
</evidence>
<accession>A0A379JIZ6</accession>
<dbReference type="SUPFAM" id="SSF46785">
    <property type="entry name" value="Winged helix' DNA-binding domain"/>
    <property type="match status" value="1"/>
</dbReference>
<evidence type="ECO:0000259" key="6">
    <source>
        <dbReference type="PROSITE" id="PS51000"/>
    </source>
</evidence>
<dbReference type="SUPFAM" id="SSF100950">
    <property type="entry name" value="NagB/RpiA/CoA transferase-like"/>
    <property type="match status" value="1"/>
</dbReference>
<protein>
    <recommendedName>
        <fullName evidence="1">Lactose phosphotransferase system repressor</fullName>
    </recommendedName>
</protein>